<keyword evidence="5 11" id="KW-0812">Transmembrane</keyword>
<keyword evidence="9 11" id="KW-0472">Membrane</keyword>
<dbReference type="InterPro" id="IPR039426">
    <property type="entry name" value="TonB-dep_rcpt-like"/>
</dbReference>
<comment type="similarity">
    <text evidence="11 12">Belongs to the TonB-dependent receptor family.</text>
</comment>
<evidence type="ECO:0000256" key="12">
    <source>
        <dbReference type="RuleBase" id="RU003357"/>
    </source>
</evidence>
<evidence type="ECO:0000256" key="1">
    <source>
        <dbReference type="ARBA" id="ARBA00004571"/>
    </source>
</evidence>
<keyword evidence="10 11" id="KW-0998">Cell outer membrane</keyword>
<keyword evidence="18" id="KW-1185">Reference proteome</keyword>
<gene>
    <name evidence="17" type="ORF">ACFSC0_10195</name>
</gene>
<evidence type="ECO:0000256" key="7">
    <source>
        <dbReference type="ARBA" id="ARBA00023065"/>
    </source>
</evidence>
<dbReference type="InterPro" id="IPR012910">
    <property type="entry name" value="Plug_dom"/>
</dbReference>
<evidence type="ECO:0000256" key="5">
    <source>
        <dbReference type="ARBA" id="ARBA00022692"/>
    </source>
</evidence>
<dbReference type="PANTHER" id="PTHR32552:SF81">
    <property type="entry name" value="TONB-DEPENDENT OUTER MEMBRANE RECEPTOR"/>
    <property type="match status" value="1"/>
</dbReference>
<feature type="compositionally biased region" description="Polar residues" evidence="13">
    <location>
        <begin position="18"/>
        <end position="30"/>
    </location>
</feature>
<reference evidence="18" key="1">
    <citation type="journal article" date="2019" name="Int. J. Syst. Evol. Microbiol.">
        <title>The Global Catalogue of Microorganisms (GCM) 10K type strain sequencing project: providing services to taxonomists for standard genome sequencing and annotation.</title>
        <authorList>
            <consortium name="The Broad Institute Genomics Platform"/>
            <consortium name="The Broad Institute Genome Sequencing Center for Infectious Disease"/>
            <person name="Wu L."/>
            <person name="Ma J."/>
        </authorList>
    </citation>
    <scope>NUCLEOTIDE SEQUENCE [LARGE SCALE GENOMIC DNA]</scope>
    <source>
        <strain evidence="18">DFY28</strain>
    </source>
</reference>
<keyword evidence="3 11" id="KW-1134">Transmembrane beta strand</keyword>
<evidence type="ECO:0000256" key="10">
    <source>
        <dbReference type="ARBA" id="ARBA00023237"/>
    </source>
</evidence>
<dbReference type="PANTHER" id="PTHR32552">
    <property type="entry name" value="FERRICHROME IRON RECEPTOR-RELATED"/>
    <property type="match status" value="1"/>
</dbReference>
<comment type="caution">
    <text evidence="17">The sequence shown here is derived from an EMBL/GenBank/DDBJ whole genome shotgun (WGS) entry which is preliminary data.</text>
</comment>
<evidence type="ECO:0000256" key="13">
    <source>
        <dbReference type="SAM" id="MobiDB-lite"/>
    </source>
</evidence>
<evidence type="ECO:0000313" key="18">
    <source>
        <dbReference type="Proteomes" id="UP001597237"/>
    </source>
</evidence>
<feature type="chain" id="PRO_5045222126" evidence="14">
    <location>
        <begin position="18"/>
        <end position="866"/>
    </location>
</feature>
<keyword evidence="14" id="KW-0732">Signal</keyword>
<dbReference type="InterPro" id="IPR000531">
    <property type="entry name" value="Beta-barrel_TonB"/>
</dbReference>
<feature type="signal peptide" evidence="14">
    <location>
        <begin position="1"/>
        <end position="17"/>
    </location>
</feature>
<feature type="domain" description="TonB-dependent receptor-like beta-barrel" evidence="15">
    <location>
        <begin position="288"/>
        <end position="820"/>
    </location>
</feature>
<evidence type="ECO:0000256" key="4">
    <source>
        <dbReference type="ARBA" id="ARBA00022496"/>
    </source>
</evidence>
<dbReference type="Pfam" id="PF07715">
    <property type="entry name" value="Plug"/>
    <property type="match status" value="1"/>
</dbReference>
<protein>
    <submittedName>
        <fullName evidence="17">TonB-dependent receptor</fullName>
    </submittedName>
</protein>
<feature type="region of interest" description="Disordered" evidence="13">
    <location>
        <begin position="717"/>
        <end position="750"/>
    </location>
</feature>
<dbReference type="EMBL" id="JBHUEY010000001">
    <property type="protein sequence ID" value="MFD1783764.1"/>
    <property type="molecule type" value="Genomic_DNA"/>
</dbReference>
<sequence>MVTTALVTATLAGAAHAQDSTPRTTENPNQGLAAGNVIEEIVVTAEKREQSLQDVPVAVSAFTDETREVVGIRSVQDLTNFTPGLAYATNTDRINMRGIGRFTNNRSSEGGVAMYSDGFFTSSVTSFARSTLFIERTEVLRGPQGTLYGRNAIGGALNIISKRPTDEFYAEVRANFENYDLQTYEAAVSGPLWGNIRGRLAGTYTSQDEGYFTNISDGRTEGGRGDTWQIEYQLDGELADGKFEWWFKGSTAEWDTLGRGPGGRTTAVIGQREIGQLLIGAAPSLTPNPSFGYTTPYAANSGDLRLFDTNTPNVITLEDVDFTLHATLHLDGFDIRYIGGHHYYDYRLQSDLDNSSNVGPIQITSATPFFRTPTNPTGAPGFAIPPGGIAFFPSQVNQYHEEVWWFSNELNFASTTDSPLQWLFGLYQYREGSNYTLSDARFPDQPQFANPINFNIAAPTAFVPAAPNPLRRYAYGSSQNVNESYAAYGQVDWEMTEQWKLTAGLRYTYDRKRAFESARLFCWLSTSPGCPTRAFLTPVDVTSIVVGQGPQIDPAVVVAPYTDPTTGYRHRLLEQDWDAFSGTLGVQWEPDPDTMAYAKYTRGYKAGGFNAGTVTLQQLVSTDKELIDAYEIGLKKNFGGNLQVNASAFYYEYSDIQAPLSGINPITQNATTEFFNLPQATSKGFELETIWQPIDNLQLLLNYSYLDATIEEACCFSDPDDPNATQPGAQPATPTGAQNLSGQKLPSSTPHRVTVNANYTWELAPGDLTASVSYVWRDDTYYSVFNRWYNQAKAYETVDARVLFNDADDRFTVIGFVKNIFDVEGAAGADANRRNTAMLPTFGFITRNLSLIAPRTYGVELQYRFR</sequence>
<keyword evidence="6" id="KW-0408">Iron</keyword>
<evidence type="ECO:0000313" key="17">
    <source>
        <dbReference type="EMBL" id="MFD1783764.1"/>
    </source>
</evidence>
<accession>A0ABW4N0P9</accession>
<dbReference type="Gene3D" id="2.40.170.20">
    <property type="entry name" value="TonB-dependent receptor, beta-barrel domain"/>
    <property type="match status" value="1"/>
</dbReference>
<dbReference type="Pfam" id="PF00593">
    <property type="entry name" value="TonB_dep_Rec_b-barrel"/>
    <property type="match status" value="1"/>
</dbReference>
<dbReference type="PROSITE" id="PS52016">
    <property type="entry name" value="TONB_DEPENDENT_REC_3"/>
    <property type="match status" value="1"/>
</dbReference>
<evidence type="ECO:0000256" key="11">
    <source>
        <dbReference type="PROSITE-ProRule" id="PRU01360"/>
    </source>
</evidence>
<keyword evidence="8 12" id="KW-0798">TonB box</keyword>
<evidence type="ECO:0000256" key="14">
    <source>
        <dbReference type="SAM" id="SignalP"/>
    </source>
</evidence>
<feature type="domain" description="TonB-dependent receptor plug" evidence="16">
    <location>
        <begin position="52"/>
        <end position="156"/>
    </location>
</feature>
<keyword evidence="4" id="KW-0410">Iron transport</keyword>
<name>A0ABW4N0P9_9CAUL</name>
<dbReference type="RefSeq" id="WP_377283045.1">
    <property type="nucleotide sequence ID" value="NZ_JBHRSI010000008.1"/>
</dbReference>
<keyword evidence="2 11" id="KW-0813">Transport</keyword>
<proteinExistence type="inferred from homology"/>
<evidence type="ECO:0000256" key="3">
    <source>
        <dbReference type="ARBA" id="ARBA00022452"/>
    </source>
</evidence>
<keyword evidence="7" id="KW-0406">Ion transport</keyword>
<evidence type="ECO:0000256" key="8">
    <source>
        <dbReference type="ARBA" id="ARBA00023077"/>
    </source>
</evidence>
<evidence type="ECO:0000256" key="2">
    <source>
        <dbReference type="ARBA" id="ARBA00022448"/>
    </source>
</evidence>
<feature type="region of interest" description="Disordered" evidence="13">
    <location>
        <begin position="13"/>
        <end position="33"/>
    </location>
</feature>
<feature type="compositionally biased region" description="Polar residues" evidence="13">
    <location>
        <begin position="723"/>
        <end position="750"/>
    </location>
</feature>
<dbReference type="InterPro" id="IPR036942">
    <property type="entry name" value="Beta-barrel_TonB_sf"/>
</dbReference>
<dbReference type="Proteomes" id="UP001597237">
    <property type="component" value="Unassembled WGS sequence"/>
</dbReference>
<organism evidence="17 18">
    <name type="scientific">Phenylobacterium terrae</name>
    <dbReference type="NCBI Taxonomy" id="2665495"/>
    <lineage>
        <taxon>Bacteria</taxon>
        <taxon>Pseudomonadati</taxon>
        <taxon>Pseudomonadota</taxon>
        <taxon>Alphaproteobacteria</taxon>
        <taxon>Caulobacterales</taxon>
        <taxon>Caulobacteraceae</taxon>
        <taxon>Phenylobacterium</taxon>
    </lineage>
</organism>
<evidence type="ECO:0000256" key="9">
    <source>
        <dbReference type="ARBA" id="ARBA00023136"/>
    </source>
</evidence>
<evidence type="ECO:0000256" key="6">
    <source>
        <dbReference type="ARBA" id="ARBA00023004"/>
    </source>
</evidence>
<evidence type="ECO:0000259" key="15">
    <source>
        <dbReference type="Pfam" id="PF00593"/>
    </source>
</evidence>
<evidence type="ECO:0000259" key="16">
    <source>
        <dbReference type="Pfam" id="PF07715"/>
    </source>
</evidence>
<keyword evidence="17" id="KW-0675">Receptor</keyword>
<comment type="subcellular location">
    <subcellularLocation>
        <location evidence="1 11">Cell outer membrane</location>
        <topology evidence="1 11">Multi-pass membrane protein</topology>
    </subcellularLocation>
</comment>
<dbReference type="SUPFAM" id="SSF56935">
    <property type="entry name" value="Porins"/>
    <property type="match status" value="1"/>
</dbReference>